<dbReference type="AlphaFoldDB" id="A0AAV2S4W1"/>
<sequence>MEKMVIFRKDNCPTMANKPQLWFGDFCRGNDIQKGVELSRTKDIRGYESDKAITEVLSHAQYFMSSSPGIISKADADGSCFTTTFCNMLEKEKHQLDSKWNTELNNKLEEAKYPTTVRYIYDPFPGEMFDQIPGEFSFSYDWNMINRK</sequence>
<organism evidence="2 3">
    <name type="scientific">Meganyctiphanes norvegica</name>
    <name type="common">Northern krill</name>
    <name type="synonym">Thysanopoda norvegica</name>
    <dbReference type="NCBI Taxonomy" id="48144"/>
    <lineage>
        <taxon>Eukaryota</taxon>
        <taxon>Metazoa</taxon>
        <taxon>Ecdysozoa</taxon>
        <taxon>Arthropoda</taxon>
        <taxon>Crustacea</taxon>
        <taxon>Multicrustacea</taxon>
        <taxon>Malacostraca</taxon>
        <taxon>Eumalacostraca</taxon>
        <taxon>Eucarida</taxon>
        <taxon>Euphausiacea</taxon>
        <taxon>Euphausiidae</taxon>
        <taxon>Meganyctiphanes</taxon>
    </lineage>
</organism>
<accession>A0AAV2S4W1</accession>
<dbReference type="Proteomes" id="UP001497623">
    <property type="component" value="Unassembled WGS sequence"/>
</dbReference>
<dbReference type="InterPro" id="IPR029030">
    <property type="entry name" value="Caspase-like_dom_sf"/>
</dbReference>
<dbReference type="PROSITE" id="PS50208">
    <property type="entry name" value="CASPASE_P20"/>
    <property type="match status" value="1"/>
</dbReference>
<dbReference type="InterPro" id="IPR011600">
    <property type="entry name" value="Pept_C14_caspase"/>
</dbReference>
<dbReference type="EMBL" id="CAXKWB010043617">
    <property type="protein sequence ID" value="CAL4159573.1"/>
    <property type="molecule type" value="Genomic_DNA"/>
</dbReference>
<feature type="domain" description="Caspase family p20" evidence="1">
    <location>
        <begin position="6"/>
        <end position="31"/>
    </location>
</feature>
<gene>
    <name evidence="2" type="ORF">MNOR_LOCUS32296</name>
</gene>
<evidence type="ECO:0000259" key="1">
    <source>
        <dbReference type="PROSITE" id="PS50208"/>
    </source>
</evidence>
<comment type="caution">
    <text evidence="2">The sequence shown here is derived from an EMBL/GenBank/DDBJ whole genome shotgun (WGS) entry which is preliminary data.</text>
</comment>
<dbReference type="SUPFAM" id="SSF52129">
    <property type="entry name" value="Caspase-like"/>
    <property type="match status" value="1"/>
</dbReference>
<name>A0AAV2S4W1_MEGNR</name>
<evidence type="ECO:0000313" key="2">
    <source>
        <dbReference type="EMBL" id="CAL4159573.1"/>
    </source>
</evidence>
<evidence type="ECO:0000313" key="3">
    <source>
        <dbReference type="Proteomes" id="UP001497623"/>
    </source>
</evidence>
<dbReference type="GO" id="GO:0004197">
    <property type="term" value="F:cysteine-type endopeptidase activity"/>
    <property type="evidence" value="ECO:0007669"/>
    <property type="project" value="InterPro"/>
</dbReference>
<dbReference type="GO" id="GO:0006508">
    <property type="term" value="P:proteolysis"/>
    <property type="evidence" value="ECO:0007669"/>
    <property type="project" value="InterPro"/>
</dbReference>
<reference evidence="2 3" key="1">
    <citation type="submission" date="2024-05" db="EMBL/GenBank/DDBJ databases">
        <authorList>
            <person name="Wallberg A."/>
        </authorList>
    </citation>
    <scope>NUCLEOTIDE SEQUENCE [LARGE SCALE GENOMIC DNA]</scope>
</reference>
<dbReference type="InterPro" id="IPR001309">
    <property type="entry name" value="Pept_C14_p20"/>
</dbReference>
<dbReference type="Pfam" id="PF00656">
    <property type="entry name" value="Peptidase_C14"/>
    <property type="match status" value="1"/>
</dbReference>
<proteinExistence type="predicted"/>
<dbReference type="Gene3D" id="3.40.50.1460">
    <property type="match status" value="1"/>
</dbReference>
<protein>
    <recommendedName>
        <fullName evidence="1">Caspase family p20 domain-containing protein</fullName>
    </recommendedName>
</protein>
<keyword evidence="3" id="KW-1185">Reference proteome</keyword>